<keyword evidence="2" id="KW-0813">Transport</keyword>
<feature type="compositionally biased region" description="Low complexity" evidence="5">
    <location>
        <begin position="947"/>
        <end position="965"/>
    </location>
</feature>
<evidence type="ECO:0000313" key="7">
    <source>
        <dbReference type="EMBL" id="KAH7368298.1"/>
    </source>
</evidence>
<feature type="compositionally biased region" description="Acidic residues" evidence="5">
    <location>
        <begin position="1101"/>
        <end position="1116"/>
    </location>
</feature>
<feature type="compositionally biased region" description="Basic and acidic residues" evidence="5">
    <location>
        <begin position="699"/>
        <end position="709"/>
    </location>
</feature>
<feature type="compositionally biased region" description="Low complexity" evidence="5">
    <location>
        <begin position="902"/>
        <end position="916"/>
    </location>
</feature>
<feature type="coiled-coil region" evidence="4">
    <location>
        <begin position="1434"/>
        <end position="1468"/>
    </location>
</feature>
<dbReference type="Gene3D" id="2.130.10.10">
    <property type="entry name" value="YVTN repeat-like/Quinoprotein amine dehydrogenase"/>
    <property type="match status" value="1"/>
</dbReference>
<dbReference type="Pfam" id="PF16755">
    <property type="entry name" value="Beta-prop_NUP159_NUP214"/>
    <property type="match status" value="1"/>
</dbReference>
<feature type="compositionally biased region" description="Polar residues" evidence="5">
    <location>
        <begin position="1127"/>
        <end position="1146"/>
    </location>
</feature>
<keyword evidence="8" id="KW-1185">Reference proteome</keyword>
<dbReference type="InterPro" id="IPR015943">
    <property type="entry name" value="WD40/YVTN_repeat-like_dom_sf"/>
</dbReference>
<dbReference type="Proteomes" id="UP000813385">
    <property type="component" value="Unassembled WGS sequence"/>
</dbReference>
<feature type="compositionally biased region" description="Low complexity" evidence="5">
    <location>
        <begin position="870"/>
        <end position="891"/>
    </location>
</feature>
<feature type="compositionally biased region" description="Pro residues" evidence="5">
    <location>
        <begin position="997"/>
        <end position="1009"/>
    </location>
</feature>
<feature type="compositionally biased region" description="Polar residues" evidence="5">
    <location>
        <begin position="1226"/>
        <end position="1235"/>
    </location>
</feature>
<dbReference type="GO" id="GO:0008139">
    <property type="term" value="F:nuclear localization sequence binding"/>
    <property type="evidence" value="ECO:0007669"/>
    <property type="project" value="TreeGrafter"/>
</dbReference>
<feature type="compositionally biased region" description="Polar residues" evidence="5">
    <location>
        <begin position="507"/>
        <end position="520"/>
    </location>
</feature>
<proteinExistence type="predicted"/>
<evidence type="ECO:0000256" key="4">
    <source>
        <dbReference type="SAM" id="Coils"/>
    </source>
</evidence>
<feature type="region of interest" description="Disordered" evidence="5">
    <location>
        <begin position="1220"/>
        <end position="1241"/>
    </location>
</feature>
<dbReference type="PANTHER" id="PTHR23193:SF23">
    <property type="entry name" value="NUCLEAR PORE COMPLEX PROTEIN NUP153"/>
    <property type="match status" value="1"/>
</dbReference>
<gene>
    <name evidence="7" type="ORF">B0T11DRAFT_276776</name>
</gene>
<evidence type="ECO:0000259" key="6">
    <source>
        <dbReference type="Pfam" id="PF16755"/>
    </source>
</evidence>
<accession>A0A8K0TMN2</accession>
<dbReference type="FunFam" id="2.130.10.10:FF:000645">
    <property type="entry name" value="Putative nuclear pore complex subunit Nup159"/>
    <property type="match status" value="1"/>
</dbReference>
<feature type="region of interest" description="Disordered" evidence="5">
    <location>
        <begin position="610"/>
        <end position="1195"/>
    </location>
</feature>
<protein>
    <recommendedName>
        <fullName evidence="6">Nucleoporin Nup159/Nup146 N-terminal domain-containing protein</fullName>
    </recommendedName>
</protein>
<reference evidence="7" key="1">
    <citation type="journal article" date="2021" name="Nat. Commun.">
        <title>Genetic determinants of endophytism in the Arabidopsis root mycobiome.</title>
        <authorList>
            <person name="Mesny F."/>
            <person name="Miyauchi S."/>
            <person name="Thiergart T."/>
            <person name="Pickel B."/>
            <person name="Atanasova L."/>
            <person name="Karlsson M."/>
            <person name="Huettel B."/>
            <person name="Barry K.W."/>
            <person name="Haridas S."/>
            <person name="Chen C."/>
            <person name="Bauer D."/>
            <person name="Andreopoulos W."/>
            <person name="Pangilinan J."/>
            <person name="LaButti K."/>
            <person name="Riley R."/>
            <person name="Lipzen A."/>
            <person name="Clum A."/>
            <person name="Drula E."/>
            <person name="Henrissat B."/>
            <person name="Kohler A."/>
            <person name="Grigoriev I.V."/>
            <person name="Martin F.M."/>
            <person name="Hacquard S."/>
        </authorList>
    </citation>
    <scope>NUCLEOTIDE SEQUENCE</scope>
    <source>
        <strain evidence="7">MPI-CAGE-AT-0016</strain>
    </source>
</reference>
<comment type="subcellular location">
    <subcellularLocation>
        <location evidence="1">Nucleus</location>
    </subcellularLocation>
</comment>
<feature type="compositionally biased region" description="Low complexity" evidence="5">
    <location>
        <begin position="563"/>
        <end position="587"/>
    </location>
</feature>
<keyword evidence="3" id="KW-0539">Nucleus</keyword>
<feature type="compositionally biased region" description="Low complexity" evidence="5">
    <location>
        <begin position="521"/>
        <end position="546"/>
    </location>
</feature>
<feature type="region of interest" description="Disordered" evidence="5">
    <location>
        <begin position="1511"/>
        <end position="1577"/>
    </location>
</feature>
<evidence type="ECO:0000256" key="2">
    <source>
        <dbReference type="ARBA" id="ARBA00022448"/>
    </source>
</evidence>
<keyword evidence="4" id="KW-0175">Coiled coil</keyword>
<feature type="compositionally biased region" description="Polar residues" evidence="5">
    <location>
        <begin position="850"/>
        <end position="867"/>
    </location>
</feature>
<feature type="compositionally biased region" description="Low complexity" evidence="5">
    <location>
        <begin position="1181"/>
        <end position="1195"/>
    </location>
</feature>
<dbReference type="SUPFAM" id="SSF117289">
    <property type="entry name" value="Nucleoporin domain"/>
    <property type="match status" value="1"/>
</dbReference>
<dbReference type="EMBL" id="JAGPXD010000002">
    <property type="protein sequence ID" value="KAH7368298.1"/>
    <property type="molecule type" value="Genomic_DNA"/>
</dbReference>
<feature type="region of interest" description="Disordered" evidence="5">
    <location>
        <begin position="498"/>
        <end position="597"/>
    </location>
</feature>
<dbReference type="GO" id="GO:0006405">
    <property type="term" value="P:RNA export from nucleus"/>
    <property type="evidence" value="ECO:0007669"/>
    <property type="project" value="TreeGrafter"/>
</dbReference>
<evidence type="ECO:0000313" key="8">
    <source>
        <dbReference type="Proteomes" id="UP000813385"/>
    </source>
</evidence>
<evidence type="ECO:0000256" key="1">
    <source>
        <dbReference type="ARBA" id="ARBA00004123"/>
    </source>
</evidence>
<organism evidence="7 8">
    <name type="scientific">Plectosphaerella cucumerina</name>
    <dbReference type="NCBI Taxonomy" id="40658"/>
    <lineage>
        <taxon>Eukaryota</taxon>
        <taxon>Fungi</taxon>
        <taxon>Dikarya</taxon>
        <taxon>Ascomycota</taxon>
        <taxon>Pezizomycotina</taxon>
        <taxon>Sordariomycetes</taxon>
        <taxon>Hypocreomycetidae</taxon>
        <taxon>Glomerellales</taxon>
        <taxon>Plectosphaerellaceae</taxon>
        <taxon>Plectosphaerella</taxon>
    </lineage>
</organism>
<feature type="compositionally biased region" description="Polar residues" evidence="5">
    <location>
        <begin position="655"/>
        <end position="666"/>
    </location>
</feature>
<feature type="compositionally biased region" description="Basic residues" evidence="5">
    <location>
        <begin position="1074"/>
        <end position="1091"/>
    </location>
</feature>
<sequence>MAFSFGNSGASRAGNAASGNITEGSELELIQTEALAFKSIAGDAKLRLTSAWTQPPADTASLLTIAPNKGLVAAAGPDGITIASTASVRKAFENEKTGDSDIRDFEPQIKLALPMRVSQIAFTTDEQYLIISAESGGGLAVYETQSLLQGTTQATFELATNGEALRALAPNPTTEKAELCALLTTNGNLHMANLRERQISNVLKTQVSCLSWSNKGKQLVAGLADGTIYQMTPEGEGKGEVPRPPSVSNAHVSSLHWLENNLFLTIHTATDESPPTSVYHLIQRDKSNFTFQKMTDPVDPFGAEKAPHYSITRLRDFPPNLQDLLIVCSTAFPDIGLLSRSKTPLTSDKPANTITSVFTTTELLDDSKRAQLPMNESFENTIAIGVSLDLSSREKVYKPLPADEEIEDSPGPVPGYWVLNNEGVLCAWWVIYEESIRQGTTYPGMAGADGAISVSVPATTAPPQAAAPAPAFAAPAKSAFGSSPFASNSSPAPAFGGSSALGAKSSPWGTPSATTPAANQPTFGSTAFGGAAAGSSPAPAFGQPSALGFGQSSQLGGNKSPWATTGATAASTGSNSSPFGQSGLASPPAAPSGGGFASFASSGGFASAASNGNANGGSIFGKPSTGSPFGAPSQGASVTAFPPPKTGSSGGGLFGSNQPFKLQSSFEADPSQIDSNEKPGAGGGGSLFGSGFGSALGDTPKEATSKEMDMGASDTPSEASAPKSLFGQQSAATKSPFGAPQATQPSASPFGGAKLASASPFSPNAGTAPGTKSIFGSQSPAASAVKSPFAQTSETKSPFGQTSQATPAKSPFASSKPDESETPKAKNPFSGGLGAPSQASQAKNPFSLGSGATQTSSLFGQPSQPKSGLSVPESTTPTTTPAPSRFSFPPSNDSSTPRGNLFGPPSSSSTGSVFSTAPATKSTPEIKVEEDAPLPPESTSRSAYPLGDSSASSAATDAGGKASSKPESAPLPPDFVKPTPRSVAEDAPLPPDFVSTPKPPAPEEAPLPPDFVSTPKPAVAESAPLPPDFTTTPQTAKTETKTTAPMFKYEPVEDSSESSGEGSDVPPPRDTKRLNKKGILPKKAPQSKKVVKVPVLPESAGDSDLEEGSEEEDAESEGSGVIVGKDTSPSVTGFTATPGFTPQSSFGGLGGKDHGISQTPLEKPRSSLFGEMSRNAPIFPRPSATSPRSPSPVRSAIPHRMSQLNTSRSVSAPGMASQILGASKRQGMSNLTTVPSRAEEDPQLKAQRLARSRREAAETKVLEDDEDDEIQKLLLSDIEPTLKIDDFVAHTNVAPSTQETIPAQVETVYRDINSMIDTLGLNARSLASFIKGHMQAYKEDGRSKEDLETAEDWVLCEVNDLGEVIDRELAQDLADGRVHDVEDKTDVCQDLAKEMSRLRSKQEDLKKLITVRLDPDQAEISRSLPLSTEQAAQQNELRREYARFSKLLAEAEEALTLLKTRLATLDAASGKNTGNVPTVDAVLRTITKMTSMVEKRSGDVDVLENQMRKLRFSSATSREDTPVTPQRNGRSVMFSPDRAVGSPRNLRSSFMSPVASAKSTTPRKKLSGFSADEKTELTTRRAKRQAILDKLKANVLKNGVQPWPMPEDTE</sequence>
<name>A0A8K0TMN2_9PEZI</name>
<feature type="compositionally biased region" description="Polar residues" evidence="5">
    <location>
        <begin position="789"/>
        <end position="807"/>
    </location>
</feature>
<feature type="compositionally biased region" description="Low complexity" evidence="5">
    <location>
        <begin position="1030"/>
        <end position="1045"/>
    </location>
</feature>
<feature type="compositionally biased region" description="Gly residues" evidence="5">
    <location>
        <begin position="680"/>
        <end position="694"/>
    </location>
</feature>
<dbReference type="InterPro" id="IPR039462">
    <property type="entry name" value="Nup159/Nup146_N"/>
</dbReference>
<evidence type="ECO:0000256" key="5">
    <source>
        <dbReference type="SAM" id="MobiDB-lite"/>
    </source>
</evidence>
<comment type="caution">
    <text evidence="7">The sequence shown here is derived from an EMBL/GenBank/DDBJ whole genome shotgun (WGS) entry which is preliminary data.</text>
</comment>
<dbReference type="GO" id="GO:0005643">
    <property type="term" value="C:nuclear pore"/>
    <property type="evidence" value="ECO:0007669"/>
    <property type="project" value="TreeGrafter"/>
</dbReference>
<dbReference type="GO" id="GO:0006606">
    <property type="term" value="P:protein import into nucleus"/>
    <property type="evidence" value="ECO:0007669"/>
    <property type="project" value="TreeGrafter"/>
</dbReference>
<evidence type="ECO:0000256" key="3">
    <source>
        <dbReference type="ARBA" id="ARBA00023242"/>
    </source>
</evidence>
<dbReference type="PRINTS" id="PR01217">
    <property type="entry name" value="PRICHEXTENSN"/>
</dbReference>
<feature type="coiled-coil region" evidence="4">
    <location>
        <begin position="1381"/>
        <end position="1408"/>
    </location>
</feature>
<dbReference type="GO" id="GO:0017056">
    <property type="term" value="F:structural constituent of nuclear pore"/>
    <property type="evidence" value="ECO:0007669"/>
    <property type="project" value="TreeGrafter"/>
</dbReference>
<feature type="domain" description="Nucleoporin Nup159/Nup146 N-terminal" evidence="6">
    <location>
        <begin position="56"/>
        <end position="425"/>
    </location>
</feature>
<dbReference type="OrthoDB" id="248320at2759"/>
<dbReference type="InterPro" id="IPR026054">
    <property type="entry name" value="Nucleoporin"/>
</dbReference>
<dbReference type="PANTHER" id="PTHR23193">
    <property type="entry name" value="NUCLEAR PORE COMPLEX PROTEIN NUP"/>
    <property type="match status" value="1"/>
</dbReference>